<comment type="caution">
    <text evidence="3">The sequence shown here is derived from an EMBL/GenBank/DDBJ whole genome shotgun (WGS) entry which is preliminary data.</text>
</comment>
<dbReference type="InterPro" id="IPR042095">
    <property type="entry name" value="SUMF_sf"/>
</dbReference>
<dbReference type="AlphaFoldDB" id="A0A1J5RH60"/>
<evidence type="ECO:0000259" key="2">
    <source>
        <dbReference type="Pfam" id="PF03781"/>
    </source>
</evidence>
<evidence type="ECO:0000313" key="3">
    <source>
        <dbReference type="EMBL" id="OIQ95456.1"/>
    </source>
</evidence>
<dbReference type="InterPro" id="IPR016187">
    <property type="entry name" value="CTDL_fold"/>
</dbReference>
<dbReference type="GO" id="GO:0004674">
    <property type="term" value="F:protein serine/threonine kinase activity"/>
    <property type="evidence" value="ECO:0007669"/>
    <property type="project" value="UniProtKB-EC"/>
</dbReference>
<dbReference type="PANTHER" id="PTHR23150">
    <property type="entry name" value="SULFATASE MODIFYING FACTOR 1, 2"/>
    <property type="match status" value="1"/>
</dbReference>
<dbReference type="EC" id="2.7.11.1" evidence="3"/>
<dbReference type="EMBL" id="MLJW01000166">
    <property type="protein sequence ID" value="OIQ95456.1"/>
    <property type="molecule type" value="Genomic_DNA"/>
</dbReference>
<organism evidence="3">
    <name type="scientific">mine drainage metagenome</name>
    <dbReference type="NCBI Taxonomy" id="410659"/>
    <lineage>
        <taxon>unclassified sequences</taxon>
        <taxon>metagenomes</taxon>
        <taxon>ecological metagenomes</taxon>
    </lineage>
</organism>
<dbReference type="InterPro" id="IPR051043">
    <property type="entry name" value="Sulfatase_Mod_Factor_Kinase"/>
</dbReference>
<dbReference type="GO" id="GO:0120147">
    <property type="term" value="F:formylglycine-generating oxidase activity"/>
    <property type="evidence" value="ECO:0007669"/>
    <property type="project" value="TreeGrafter"/>
</dbReference>
<dbReference type="Pfam" id="PF03781">
    <property type="entry name" value="FGE-sulfatase"/>
    <property type="match status" value="1"/>
</dbReference>
<feature type="region of interest" description="Disordered" evidence="1">
    <location>
        <begin position="58"/>
        <end position="77"/>
    </location>
</feature>
<protein>
    <submittedName>
        <fullName evidence="3">Serine/threonine-protein kinase pkn1</fullName>
        <ecNumber evidence="3">2.7.11.1</ecNumber>
    </submittedName>
</protein>
<gene>
    <name evidence="3" type="primary">pkn1_11</name>
    <name evidence="3" type="ORF">GALL_225190</name>
</gene>
<reference evidence="3" key="1">
    <citation type="submission" date="2016-10" db="EMBL/GenBank/DDBJ databases">
        <title>Sequence of Gallionella enrichment culture.</title>
        <authorList>
            <person name="Poehlein A."/>
            <person name="Muehling M."/>
            <person name="Daniel R."/>
        </authorList>
    </citation>
    <scope>NUCLEOTIDE SEQUENCE</scope>
</reference>
<sequence length="317" mass="34809">MRTLTGFTIVACCLVLMPDPAWSADTNPTAAAKSSHIPKAGSIFHDCPDCPDMVAIPEGSFNMGSPDSENSRNDDEGPVHQVKLTAFAMGRTEITRGQFSAFVKKSKYVTGDKCVTLNGSRFGEHSGRNWRDIGFLQTTEHPASCVSWNDAKAYTKWLARKTGKPYRLSTEAEWEYAARGNSVSARYWGDNPDEACGYANVADMTAQSKVPGADFWLLHQCTDGFAYSAPVGSFKPNAFGLYDMLGNVTEWTEDSYHDSYKSAPLDGSAWQGHTSGRVLRGGSWNSSPNLVRAARRCVNKPDERFSFVGFRVARVLP</sequence>
<dbReference type="Gene3D" id="3.90.1580.10">
    <property type="entry name" value="paralog of FGE (formylglycine-generating enzyme)"/>
    <property type="match status" value="1"/>
</dbReference>
<keyword evidence="3" id="KW-0808">Transferase</keyword>
<feature type="domain" description="Sulfatase-modifying factor enzyme-like" evidence="2">
    <location>
        <begin position="50"/>
        <end position="314"/>
    </location>
</feature>
<dbReference type="SUPFAM" id="SSF56436">
    <property type="entry name" value="C-type lectin-like"/>
    <property type="match status" value="1"/>
</dbReference>
<evidence type="ECO:0000256" key="1">
    <source>
        <dbReference type="SAM" id="MobiDB-lite"/>
    </source>
</evidence>
<dbReference type="PANTHER" id="PTHR23150:SF35">
    <property type="entry name" value="BLL6746 PROTEIN"/>
    <property type="match status" value="1"/>
</dbReference>
<accession>A0A1J5RH60</accession>
<proteinExistence type="predicted"/>
<dbReference type="InterPro" id="IPR005532">
    <property type="entry name" value="SUMF_dom"/>
</dbReference>
<name>A0A1J5RH60_9ZZZZ</name>
<keyword evidence="3" id="KW-0418">Kinase</keyword>